<protein>
    <submittedName>
        <fullName evidence="2">Protein of uncharacterized function DUF262</fullName>
    </submittedName>
</protein>
<name>A0AAX2JEA8_9FUSO</name>
<evidence type="ECO:0000313" key="2">
    <source>
        <dbReference type="EMBL" id="SQJ05658.1"/>
    </source>
</evidence>
<organism evidence="2 3">
    <name type="scientific">Fusobacterium ulcerans</name>
    <dbReference type="NCBI Taxonomy" id="861"/>
    <lineage>
        <taxon>Bacteria</taxon>
        <taxon>Fusobacteriati</taxon>
        <taxon>Fusobacteriota</taxon>
        <taxon>Fusobacteriia</taxon>
        <taxon>Fusobacteriales</taxon>
        <taxon>Fusobacteriaceae</taxon>
        <taxon>Fusobacterium</taxon>
    </lineage>
</organism>
<feature type="domain" description="GmrSD restriction endonucleases N-terminal" evidence="1">
    <location>
        <begin position="34"/>
        <end position="181"/>
    </location>
</feature>
<dbReference type="Pfam" id="PF03235">
    <property type="entry name" value="GmrSD_N"/>
    <property type="match status" value="1"/>
</dbReference>
<proteinExistence type="predicted"/>
<gene>
    <name evidence="2" type="ORF">NCTC12112_01937</name>
</gene>
<dbReference type="InterPro" id="IPR004919">
    <property type="entry name" value="GmrSD_N"/>
</dbReference>
<dbReference type="EMBL" id="LS483487">
    <property type="protein sequence ID" value="SQJ05658.1"/>
    <property type="molecule type" value="Genomic_DNA"/>
</dbReference>
<dbReference type="RefSeq" id="WP_005982079.1">
    <property type="nucleotide sequence ID" value="NZ_CABKNW010000005.1"/>
</dbReference>
<evidence type="ECO:0000259" key="1">
    <source>
        <dbReference type="Pfam" id="PF03235"/>
    </source>
</evidence>
<accession>A0AAX2JEA8</accession>
<dbReference type="GeneID" id="78453238"/>
<dbReference type="AlphaFoldDB" id="A0AAX2JEA8"/>
<dbReference type="KEGG" id="ful:C4N20_00340"/>
<dbReference type="PANTHER" id="PTHR39639">
    <property type="entry name" value="CHROMOSOME 16, WHOLE GENOME SHOTGUN SEQUENCE"/>
    <property type="match status" value="1"/>
</dbReference>
<sequence length="373" mass="43405">MLEKNINLEDYLENLSRSKDKDSYSMSIRELGSMYKEGLINLSPVYQRKFRWDNLKASKLIESIFLSIPLPPIFVSVRNGKWDVVDGVQRISSILWFCGILDETTDKREELELIDLEKLELLNGKTYSFLKDKYSKDIFKYFDMKRLDVTLLTSNDVESEYDLFSRLNTGGLNLSSQEIRNFLIVKLDPILYDELLKISKNEDITKLLGISKKQQDEDYGMELLVYFIIISKTNNKFKNLKNHDTIKGIDLYKEYASKHPSSRSRFIDKCIADVLYDGINVDEEILNLKKTFKKIEIELGNSPFSKGRKFSPFIYICLISYLCNNSDKTKKLTDILELIQKNELYKKSADRGANVVKQFITGIEIGRDILKDE</sequence>
<dbReference type="Proteomes" id="UP000249008">
    <property type="component" value="Chromosome 1"/>
</dbReference>
<reference evidence="2 3" key="1">
    <citation type="submission" date="2018-06" db="EMBL/GenBank/DDBJ databases">
        <authorList>
            <consortium name="Pathogen Informatics"/>
            <person name="Doyle S."/>
        </authorList>
    </citation>
    <scope>NUCLEOTIDE SEQUENCE [LARGE SCALE GENOMIC DNA]</scope>
    <source>
        <strain evidence="2 3">NCTC12112</strain>
    </source>
</reference>
<dbReference type="PANTHER" id="PTHR39639:SF1">
    <property type="entry name" value="DUF262 DOMAIN-CONTAINING PROTEIN"/>
    <property type="match status" value="1"/>
</dbReference>
<evidence type="ECO:0000313" key="3">
    <source>
        <dbReference type="Proteomes" id="UP000249008"/>
    </source>
</evidence>